<dbReference type="AlphaFoldDB" id="A0AB34IQG0"/>
<sequence>MASCDDREDRPVDSRVQCSIEALNAAIDRVNHLEDTKQCTESSAARTRQAIAQEIDLLRRDHAPVERMLVPLMEARRQTIEAMAAARAAEAKYAAALDEVQLAQEALQPLRGPAASSADPQAARELEHHLRCTMHSAAKRAASLKREAKRARAAANHALQKLGKAGERVERRSQLEAAFREDNEYRTTRQGMQEVFTHYNDRLAQIESEKIEAVAMVQSAMGQLEDLSNELHVGARRSEGAADGQEEARGSVEPEVAARD</sequence>
<keyword evidence="6" id="KW-1185">Reference proteome</keyword>
<feature type="region of interest" description="Disordered" evidence="4">
    <location>
        <begin position="230"/>
        <end position="260"/>
    </location>
</feature>
<evidence type="ECO:0000313" key="5">
    <source>
        <dbReference type="EMBL" id="KAL1503679.1"/>
    </source>
</evidence>
<dbReference type="Proteomes" id="UP001515480">
    <property type="component" value="Unassembled WGS sequence"/>
</dbReference>
<feature type="compositionally biased region" description="Basic and acidic residues" evidence="4">
    <location>
        <begin position="236"/>
        <end position="260"/>
    </location>
</feature>
<protein>
    <recommendedName>
        <fullName evidence="7">Nuf2 DHR10-like domain-containing protein</fullName>
    </recommendedName>
</protein>
<reference evidence="5 6" key="1">
    <citation type="journal article" date="2024" name="Science">
        <title>Giant polyketide synthase enzymes in the biosynthesis of giant marine polyether toxins.</title>
        <authorList>
            <person name="Fallon T.R."/>
            <person name="Shende V.V."/>
            <person name="Wierzbicki I.H."/>
            <person name="Pendleton A.L."/>
            <person name="Watervoot N.F."/>
            <person name="Auber R.P."/>
            <person name="Gonzalez D.J."/>
            <person name="Wisecaver J.H."/>
            <person name="Moore B.S."/>
        </authorList>
    </citation>
    <scope>NUCLEOTIDE SEQUENCE [LARGE SCALE GENOMIC DNA]</scope>
    <source>
        <strain evidence="5 6">12B1</strain>
    </source>
</reference>
<comment type="caution">
    <text evidence="5">The sequence shown here is derived from an EMBL/GenBank/DDBJ whole genome shotgun (WGS) entry which is preliminary data.</text>
</comment>
<proteinExistence type="inferred from homology"/>
<name>A0AB34IQG0_PRYPA</name>
<evidence type="ECO:0000256" key="2">
    <source>
        <dbReference type="ARBA" id="ARBA00023054"/>
    </source>
</evidence>
<dbReference type="Pfam" id="PF05276">
    <property type="entry name" value="SH3BP5"/>
    <property type="match status" value="1"/>
</dbReference>
<dbReference type="InterPro" id="IPR007940">
    <property type="entry name" value="SH3BP5"/>
</dbReference>
<organism evidence="5 6">
    <name type="scientific">Prymnesium parvum</name>
    <name type="common">Toxic golden alga</name>
    <dbReference type="NCBI Taxonomy" id="97485"/>
    <lineage>
        <taxon>Eukaryota</taxon>
        <taxon>Haptista</taxon>
        <taxon>Haptophyta</taxon>
        <taxon>Prymnesiophyceae</taxon>
        <taxon>Prymnesiales</taxon>
        <taxon>Prymnesiaceae</taxon>
        <taxon>Prymnesium</taxon>
    </lineage>
</organism>
<keyword evidence="2 3" id="KW-0175">Coiled coil</keyword>
<evidence type="ECO:0000256" key="3">
    <source>
        <dbReference type="SAM" id="Coils"/>
    </source>
</evidence>
<evidence type="ECO:0000256" key="1">
    <source>
        <dbReference type="ARBA" id="ARBA00007796"/>
    </source>
</evidence>
<feature type="coiled-coil region" evidence="3">
    <location>
        <begin position="134"/>
        <end position="161"/>
    </location>
</feature>
<evidence type="ECO:0000256" key="4">
    <source>
        <dbReference type="SAM" id="MobiDB-lite"/>
    </source>
</evidence>
<dbReference type="GO" id="GO:0035556">
    <property type="term" value="P:intracellular signal transduction"/>
    <property type="evidence" value="ECO:0007669"/>
    <property type="project" value="InterPro"/>
</dbReference>
<gene>
    <name evidence="5" type="ORF">AB1Y20_012152</name>
</gene>
<evidence type="ECO:0008006" key="7">
    <source>
        <dbReference type="Google" id="ProtNLM"/>
    </source>
</evidence>
<accession>A0AB34IQG0</accession>
<comment type="similarity">
    <text evidence="1">Belongs to the SH3BP5 family.</text>
</comment>
<evidence type="ECO:0000313" key="6">
    <source>
        <dbReference type="Proteomes" id="UP001515480"/>
    </source>
</evidence>
<dbReference type="EMBL" id="JBGBPQ010000021">
    <property type="protein sequence ID" value="KAL1503679.1"/>
    <property type="molecule type" value="Genomic_DNA"/>
</dbReference>